<protein>
    <submittedName>
        <fullName evidence="2">Uncharacterized protein</fullName>
    </submittedName>
</protein>
<evidence type="ECO:0000313" key="2">
    <source>
        <dbReference type="EMBL" id="KAG5192611.1"/>
    </source>
</evidence>
<dbReference type="EMBL" id="JAFCMP010000003">
    <property type="protein sequence ID" value="KAG5192611.1"/>
    <property type="molecule type" value="Genomic_DNA"/>
</dbReference>
<reference evidence="2" key="1">
    <citation type="submission" date="2021-02" db="EMBL/GenBank/DDBJ databases">
        <title>First Annotated Genome of the Yellow-green Alga Tribonema minus.</title>
        <authorList>
            <person name="Mahan K.M."/>
        </authorList>
    </citation>
    <scope>NUCLEOTIDE SEQUENCE</scope>
    <source>
        <strain evidence="2">UTEX B ZZ1240</strain>
    </source>
</reference>
<feature type="region of interest" description="Disordered" evidence="1">
    <location>
        <begin position="1"/>
        <end position="27"/>
    </location>
</feature>
<gene>
    <name evidence="2" type="ORF">JKP88DRAFT_250610</name>
</gene>
<comment type="caution">
    <text evidence="2">The sequence shown here is derived from an EMBL/GenBank/DDBJ whole genome shotgun (WGS) entry which is preliminary data.</text>
</comment>
<name>A0A836CR56_9STRA</name>
<evidence type="ECO:0000313" key="3">
    <source>
        <dbReference type="Proteomes" id="UP000664859"/>
    </source>
</evidence>
<evidence type="ECO:0000256" key="1">
    <source>
        <dbReference type="SAM" id="MobiDB-lite"/>
    </source>
</evidence>
<proteinExistence type="predicted"/>
<sequence length="281" mass="30957">MCNLDSRTWTHAHTAPPPAAYDRVPTRTPTSYEQSCVLQCGPYGGMQRGTSRGAKVFAPLTYTSHHASTQDPSPLSKCAYIAHSHRCRHSESTSRLNTFDKIFRTGHRAVRARAPRVHQDADSPAGCGASERLSHKKRHTLLTGHRAVNTVRLAQALVEQEAAKFNVMHSSYKRVLYMCGVRHFTCPTSKQPLTMPSRITLTHCMKTLSAMLPYAPAVALSTEEAPTGPAHEVLVRKAACTLRVAPCRMMYLTYTYRSMSNQDCFRSQAAPAATVPCAALS</sequence>
<organism evidence="2 3">
    <name type="scientific">Tribonema minus</name>
    <dbReference type="NCBI Taxonomy" id="303371"/>
    <lineage>
        <taxon>Eukaryota</taxon>
        <taxon>Sar</taxon>
        <taxon>Stramenopiles</taxon>
        <taxon>Ochrophyta</taxon>
        <taxon>PX clade</taxon>
        <taxon>Xanthophyceae</taxon>
        <taxon>Tribonematales</taxon>
        <taxon>Tribonemataceae</taxon>
        <taxon>Tribonema</taxon>
    </lineage>
</organism>
<dbReference type="AlphaFoldDB" id="A0A836CR56"/>
<accession>A0A836CR56</accession>
<dbReference type="Proteomes" id="UP000664859">
    <property type="component" value="Unassembled WGS sequence"/>
</dbReference>
<keyword evidence="3" id="KW-1185">Reference proteome</keyword>